<evidence type="ECO:0000313" key="2">
    <source>
        <dbReference type="Proteomes" id="UP000580856"/>
    </source>
</evidence>
<keyword evidence="2" id="KW-1185">Reference proteome</keyword>
<proteinExistence type="predicted"/>
<gene>
    <name evidence="1" type="ORF">GGQ74_001971</name>
</gene>
<dbReference type="EMBL" id="JAATJA010000002">
    <property type="protein sequence ID" value="NJB68298.1"/>
    <property type="molecule type" value="Genomic_DNA"/>
</dbReference>
<reference evidence="1 2" key="1">
    <citation type="submission" date="2020-03" db="EMBL/GenBank/DDBJ databases">
        <title>Genomic Encyclopedia of Type Strains, Phase IV (KMG-IV): sequencing the most valuable type-strain genomes for metagenomic binning, comparative biology and taxonomic classification.</title>
        <authorList>
            <person name="Goeker M."/>
        </authorList>
    </citation>
    <scope>NUCLEOTIDE SEQUENCE [LARGE SCALE GENOMIC DNA]</scope>
    <source>
        <strain evidence="1 2">DSM 24233</strain>
    </source>
</reference>
<dbReference type="AlphaFoldDB" id="A0A846QJ90"/>
<dbReference type="RefSeq" id="WP_167941377.1">
    <property type="nucleotide sequence ID" value="NZ_JAATJA010000002.1"/>
</dbReference>
<sequence length="104" mass="11724">MRRSDAPKSLEVTGIVLPSDWDHAGRLVEVVLYGSDESEFVLKGPRVKDELFKLCHYRLRVTGDPVEDKGRKALEVLHFEILGNETDCGYETNFDLGGGFPLSW</sequence>
<accession>A0A846QJ90</accession>
<evidence type="ECO:0000313" key="1">
    <source>
        <dbReference type="EMBL" id="NJB68298.1"/>
    </source>
</evidence>
<dbReference type="Proteomes" id="UP000580856">
    <property type="component" value="Unassembled WGS sequence"/>
</dbReference>
<protein>
    <submittedName>
        <fullName evidence="1">Uncharacterized protein</fullName>
    </submittedName>
</protein>
<organism evidence="1 2">
    <name type="scientific">Desulfobaculum xiamenense</name>
    <dbReference type="NCBI Taxonomy" id="995050"/>
    <lineage>
        <taxon>Bacteria</taxon>
        <taxon>Pseudomonadati</taxon>
        <taxon>Thermodesulfobacteriota</taxon>
        <taxon>Desulfovibrionia</taxon>
        <taxon>Desulfovibrionales</taxon>
        <taxon>Desulfovibrionaceae</taxon>
        <taxon>Desulfobaculum</taxon>
    </lineage>
</organism>
<comment type="caution">
    <text evidence="1">The sequence shown here is derived from an EMBL/GenBank/DDBJ whole genome shotgun (WGS) entry which is preliminary data.</text>
</comment>
<name>A0A846QJ90_9BACT</name>